<sequence length="97" mass="10401">MCLGVPMTVLDDGAFTALCGRGEEVRRVSMLLVGAQAVGTKVLVHIDSAVRVLDADEAEAIDRALEGLAAAMDGRAFDHLFADLIDREPELPEHLRS</sequence>
<evidence type="ECO:0000313" key="2">
    <source>
        <dbReference type="EMBL" id="XBY45637.1"/>
    </source>
</evidence>
<gene>
    <name evidence="2" type="primary">hypC</name>
    <name evidence="2" type="ORF">ABS361_05005</name>
</gene>
<comment type="similarity">
    <text evidence="1">Belongs to the HupF/HypC family.</text>
</comment>
<name>A0AAU7XCG0_9HYPH</name>
<dbReference type="PANTHER" id="PTHR35177:SF2">
    <property type="entry name" value="HYDROGENASE MATURATION FACTOR HYBG"/>
    <property type="match status" value="1"/>
</dbReference>
<dbReference type="GO" id="GO:1902670">
    <property type="term" value="F:carbon dioxide binding"/>
    <property type="evidence" value="ECO:0007669"/>
    <property type="project" value="TreeGrafter"/>
</dbReference>
<accession>A0AAU7XCG0</accession>
<protein>
    <submittedName>
        <fullName evidence="2">HypC/HybG/HupF family hydrogenase formation chaperone</fullName>
    </submittedName>
</protein>
<dbReference type="Gene3D" id="2.30.30.140">
    <property type="match status" value="1"/>
</dbReference>
<dbReference type="Pfam" id="PF01455">
    <property type="entry name" value="HupF_HypC"/>
    <property type="match status" value="1"/>
</dbReference>
<dbReference type="RefSeq" id="WP_407050729.1">
    <property type="nucleotide sequence ID" value="NZ_CP158568.1"/>
</dbReference>
<dbReference type="SUPFAM" id="SSF159127">
    <property type="entry name" value="HupF/HypC-like"/>
    <property type="match status" value="1"/>
</dbReference>
<dbReference type="EMBL" id="CP158568">
    <property type="protein sequence ID" value="XBY45637.1"/>
    <property type="molecule type" value="Genomic_DNA"/>
</dbReference>
<dbReference type="PANTHER" id="PTHR35177">
    <property type="entry name" value="HYDROGENASE MATURATION FACTOR HYBG"/>
    <property type="match status" value="1"/>
</dbReference>
<dbReference type="KEGG" id="mflg:ABS361_05005"/>
<organism evidence="2">
    <name type="scientific">Methyloraptor flagellatus</name>
    <dbReference type="NCBI Taxonomy" id="3162530"/>
    <lineage>
        <taxon>Bacteria</taxon>
        <taxon>Pseudomonadati</taxon>
        <taxon>Pseudomonadota</taxon>
        <taxon>Alphaproteobacteria</taxon>
        <taxon>Hyphomicrobiales</taxon>
        <taxon>Ancalomicrobiaceae</taxon>
        <taxon>Methyloraptor</taxon>
    </lineage>
</organism>
<dbReference type="NCBIfam" id="TIGR00074">
    <property type="entry name" value="hypC_hupF"/>
    <property type="match status" value="1"/>
</dbReference>
<dbReference type="AlphaFoldDB" id="A0AAU7XCG0"/>
<reference evidence="2" key="1">
    <citation type="submission" date="2024-06" db="EMBL/GenBank/DDBJ databases">
        <title>Methylostella associata gen. nov., sp. nov., a novel Ancalomicrobiaceae-affiliated facultatively methylotrophic bacteria that feed on methanotrophs of the genus Methylococcus.</title>
        <authorList>
            <person name="Saltykova V."/>
            <person name="Danilova O.V."/>
            <person name="Oshkin I.Y."/>
            <person name="Belova S.E."/>
            <person name="Pimenov N.V."/>
            <person name="Dedysh S.N."/>
        </authorList>
    </citation>
    <scope>NUCLEOTIDE SEQUENCE</scope>
    <source>
        <strain evidence="2">S20</strain>
    </source>
</reference>
<dbReference type="GO" id="GO:0005506">
    <property type="term" value="F:iron ion binding"/>
    <property type="evidence" value="ECO:0007669"/>
    <property type="project" value="TreeGrafter"/>
</dbReference>
<dbReference type="PRINTS" id="PR00445">
    <property type="entry name" value="HUPFHYPC"/>
</dbReference>
<evidence type="ECO:0000256" key="1">
    <source>
        <dbReference type="ARBA" id="ARBA00006018"/>
    </source>
</evidence>
<proteinExistence type="inferred from homology"/>
<dbReference type="GO" id="GO:0051604">
    <property type="term" value="P:protein maturation"/>
    <property type="evidence" value="ECO:0007669"/>
    <property type="project" value="TreeGrafter"/>
</dbReference>
<dbReference type="InterPro" id="IPR001109">
    <property type="entry name" value="Hydrogenase_HupF/HypC"/>
</dbReference>